<dbReference type="EC" id="3.5.2.9" evidence="5"/>
<dbReference type="InterPro" id="IPR003833">
    <property type="entry name" value="CT_C_D"/>
</dbReference>
<dbReference type="SUPFAM" id="SSF160467">
    <property type="entry name" value="PH0987 N-terminal domain-like"/>
    <property type="match status" value="1"/>
</dbReference>
<dbReference type="InterPro" id="IPR010016">
    <property type="entry name" value="PxpB"/>
</dbReference>
<dbReference type="Gene3D" id="2.40.100.10">
    <property type="entry name" value="Cyclophilin-like"/>
    <property type="match status" value="1"/>
</dbReference>
<reference evidence="5 6" key="1">
    <citation type="submission" date="2023-02" db="EMBL/GenBank/DDBJ databases">
        <title>Genome sequence of Sphingobacterium sp. KACC 22765.</title>
        <authorList>
            <person name="Kim S."/>
            <person name="Heo J."/>
            <person name="Kwon S.-W."/>
        </authorList>
    </citation>
    <scope>NUCLEOTIDE SEQUENCE [LARGE SCALE GENOMIC DNA]</scope>
    <source>
        <strain evidence="5 6">KACC 22765</strain>
    </source>
</reference>
<dbReference type="GO" id="GO:0017168">
    <property type="term" value="F:5-oxoprolinase (ATP-hydrolyzing) activity"/>
    <property type="evidence" value="ECO:0007669"/>
    <property type="project" value="UniProtKB-EC"/>
</dbReference>
<dbReference type="RefSeq" id="WP_274268561.1">
    <property type="nucleotide sequence ID" value="NZ_CP117880.1"/>
</dbReference>
<accession>A0ABY7WN59</accession>
<organism evidence="5 6">
    <name type="scientific">Sphingobacterium oryzagri</name>
    <dbReference type="NCBI Taxonomy" id="3025669"/>
    <lineage>
        <taxon>Bacteria</taxon>
        <taxon>Pseudomonadati</taxon>
        <taxon>Bacteroidota</taxon>
        <taxon>Sphingobacteriia</taxon>
        <taxon>Sphingobacteriales</taxon>
        <taxon>Sphingobacteriaceae</taxon>
        <taxon>Sphingobacterium</taxon>
    </lineage>
</organism>
<gene>
    <name evidence="5" type="primary">pxpB</name>
    <name evidence="5" type="ORF">PQ465_05610</name>
</gene>
<evidence type="ECO:0000259" key="4">
    <source>
        <dbReference type="SMART" id="SM00796"/>
    </source>
</evidence>
<dbReference type="SUPFAM" id="SSF50891">
    <property type="entry name" value="Cyclophilin-like"/>
    <property type="match status" value="1"/>
</dbReference>
<keyword evidence="6" id="KW-1185">Reference proteome</keyword>
<dbReference type="Proteomes" id="UP001221558">
    <property type="component" value="Chromosome"/>
</dbReference>
<dbReference type="InterPro" id="IPR029000">
    <property type="entry name" value="Cyclophilin-like_dom_sf"/>
</dbReference>
<dbReference type="PANTHER" id="PTHR34698:SF2">
    <property type="entry name" value="5-OXOPROLINASE SUBUNIT B"/>
    <property type="match status" value="1"/>
</dbReference>
<dbReference type="NCBIfam" id="TIGR00370">
    <property type="entry name" value="5-oxoprolinase subunit PxpB"/>
    <property type="match status" value="1"/>
</dbReference>
<name>A0ABY7WN59_9SPHI</name>
<feature type="domain" description="Carboxyltransferase" evidence="4">
    <location>
        <begin position="7"/>
        <end position="205"/>
    </location>
</feature>
<dbReference type="Pfam" id="PF02682">
    <property type="entry name" value="CT_C_D"/>
    <property type="match status" value="1"/>
</dbReference>
<sequence length="231" mass="25881">MSLLESITHYPLGDSALVLVFGQTIAESTNLVIKRVCTSFDSLVHPAILEYVPAYTTVTVYYDPLLLTYDNLFALIGERLTTLTTDESHDVVDKRIPVWYNGPDLNDVAEHTGLDHDTIVKMHVAPVYRVYMIGFVPGFPYLGGMDKRLATPRKKTPRLRIDAGSVGIAGEQTGVYPMETPGGWQIIGQTPLNLFDMAREQPSFLALGDRLRFEAIDEETFFKLKEQSYGF</sequence>
<keyword evidence="1" id="KW-0547">Nucleotide-binding</keyword>
<evidence type="ECO:0000256" key="1">
    <source>
        <dbReference type="ARBA" id="ARBA00022741"/>
    </source>
</evidence>
<keyword evidence="2 5" id="KW-0378">Hydrolase</keyword>
<evidence type="ECO:0000256" key="2">
    <source>
        <dbReference type="ARBA" id="ARBA00022801"/>
    </source>
</evidence>
<protein>
    <submittedName>
        <fullName evidence="5">5-oxoprolinase subunit PxpB</fullName>
        <ecNumber evidence="5">3.5.2.9</ecNumber>
    </submittedName>
</protein>
<evidence type="ECO:0000313" key="5">
    <source>
        <dbReference type="EMBL" id="WDF69851.1"/>
    </source>
</evidence>
<keyword evidence="3" id="KW-0067">ATP-binding</keyword>
<dbReference type="Gene3D" id="3.30.1360.40">
    <property type="match status" value="1"/>
</dbReference>
<evidence type="ECO:0000256" key="3">
    <source>
        <dbReference type="ARBA" id="ARBA00022840"/>
    </source>
</evidence>
<dbReference type="SMART" id="SM00796">
    <property type="entry name" value="AHS1"/>
    <property type="match status" value="1"/>
</dbReference>
<dbReference type="EMBL" id="CP117880">
    <property type="protein sequence ID" value="WDF69851.1"/>
    <property type="molecule type" value="Genomic_DNA"/>
</dbReference>
<dbReference type="PANTHER" id="PTHR34698">
    <property type="entry name" value="5-OXOPROLINASE SUBUNIT B"/>
    <property type="match status" value="1"/>
</dbReference>
<evidence type="ECO:0000313" key="6">
    <source>
        <dbReference type="Proteomes" id="UP001221558"/>
    </source>
</evidence>
<proteinExistence type="predicted"/>